<evidence type="ECO:0000256" key="1">
    <source>
        <dbReference type="ARBA" id="ARBA00022729"/>
    </source>
</evidence>
<gene>
    <name evidence="3" type="ORF">ABB55_26940</name>
</gene>
<evidence type="ECO:0000259" key="2">
    <source>
        <dbReference type="SMART" id="SM00062"/>
    </source>
</evidence>
<dbReference type="Gene3D" id="3.40.190.10">
    <property type="entry name" value="Periplasmic binding protein-like II"/>
    <property type="match status" value="2"/>
</dbReference>
<organism evidence="3 4">
    <name type="scientific">Prosthecodimorpha hirschii</name>
    <dbReference type="NCBI Taxonomy" id="665126"/>
    <lineage>
        <taxon>Bacteria</taxon>
        <taxon>Pseudomonadati</taxon>
        <taxon>Pseudomonadota</taxon>
        <taxon>Alphaproteobacteria</taxon>
        <taxon>Hyphomicrobiales</taxon>
        <taxon>Ancalomicrobiaceae</taxon>
        <taxon>Prosthecodimorpha</taxon>
    </lineage>
</organism>
<dbReference type="Proteomes" id="UP000048984">
    <property type="component" value="Unassembled WGS sequence"/>
</dbReference>
<comment type="caution">
    <text evidence="3">The sequence shown here is derived from an EMBL/GenBank/DDBJ whole genome shotgun (WGS) entry which is preliminary data.</text>
</comment>
<dbReference type="PANTHER" id="PTHR35936">
    <property type="entry name" value="MEMBRANE-BOUND LYTIC MUREIN TRANSGLYCOSYLASE F"/>
    <property type="match status" value="1"/>
</dbReference>
<reference evidence="3 4" key="1">
    <citation type="submission" date="2015-09" db="EMBL/GenBank/DDBJ databases">
        <authorList>
            <person name="Jackson K.R."/>
            <person name="Lunt B.L."/>
            <person name="Fisher J.N.B."/>
            <person name="Gardner A.V."/>
            <person name="Bailey M.E."/>
            <person name="Deus L.M."/>
            <person name="Earl A.S."/>
            <person name="Gibby P.D."/>
            <person name="Hartmann K.A."/>
            <person name="Liu J.E."/>
            <person name="Manci A.M."/>
            <person name="Nielsen D.A."/>
            <person name="Solomon M.B."/>
            <person name="Breakwell D.P."/>
            <person name="Burnett S.H."/>
            <person name="Grose J.H."/>
        </authorList>
    </citation>
    <scope>NUCLEOTIDE SEQUENCE [LARGE SCALE GENOMIC DNA]</scope>
    <source>
        <strain evidence="3 4">16</strain>
    </source>
</reference>
<proteinExistence type="predicted"/>
<keyword evidence="4" id="KW-1185">Reference proteome</keyword>
<protein>
    <submittedName>
        <fullName evidence="3">Amino acid ABC transporter</fullName>
    </submittedName>
</protein>
<dbReference type="RefSeq" id="WP_054361589.1">
    <property type="nucleotide sequence ID" value="NZ_LJYW01000001.1"/>
</dbReference>
<dbReference type="SUPFAM" id="SSF53850">
    <property type="entry name" value="Periplasmic binding protein-like II"/>
    <property type="match status" value="1"/>
</dbReference>
<dbReference type="PANTHER" id="PTHR35936:SF17">
    <property type="entry name" value="ARGININE-BINDING EXTRACELLULAR PROTEIN ARTP"/>
    <property type="match status" value="1"/>
</dbReference>
<sequence length="289" mass="31473">MEDAIDRRHLFSAVALATAATALPLTATPAAAQAPASGDLLQQIKARGELRIGTPPGEPWFFKDQRSGEWKGIGWGAGLALARELGVKAVAVETTWGTAIAGLQANQFDVLFAMDATPQRALAIDFPVQPMFYYALGVLARDGQAAKTWADLDKPEVRIGVVLGTSPDRELTRRLPNAKIERFPNIDETGAAFVAGRVDAVSLFHPALVLLRSRVKRGSVVLPDPFRVASTSAGVRRDADKSWRDWVGVALNSLYETGEIQRIYEEFLTFRGIDPKEAPAIVRELWNKA</sequence>
<evidence type="ECO:0000313" key="3">
    <source>
        <dbReference type="EMBL" id="KPL55423.1"/>
    </source>
</evidence>
<dbReference type="AlphaFoldDB" id="A0A0P6VWA9"/>
<feature type="domain" description="Solute-binding protein family 3/N-terminal" evidence="2">
    <location>
        <begin position="49"/>
        <end position="271"/>
    </location>
</feature>
<reference evidence="3 4" key="2">
    <citation type="submission" date="2015-10" db="EMBL/GenBank/DDBJ databases">
        <title>Draft Genome Sequence of Prosthecomicrobium hirschii ATCC 27832.</title>
        <authorList>
            <person name="Daniel J."/>
            <person name="Givan S.A."/>
            <person name="Brun Y.V."/>
            <person name="Brown P.J."/>
        </authorList>
    </citation>
    <scope>NUCLEOTIDE SEQUENCE [LARGE SCALE GENOMIC DNA]</scope>
    <source>
        <strain evidence="3 4">16</strain>
    </source>
</reference>
<dbReference type="InterPro" id="IPR001638">
    <property type="entry name" value="Solute-binding_3/MltF_N"/>
</dbReference>
<dbReference type="Pfam" id="PF00497">
    <property type="entry name" value="SBP_bac_3"/>
    <property type="match status" value="1"/>
</dbReference>
<dbReference type="InterPro" id="IPR006311">
    <property type="entry name" value="TAT_signal"/>
</dbReference>
<keyword evidence="1" id="KW-0732">Signal</keyword>
<accession>A0A0P6VWA9</accession>
<evidence type="ECO:0000313" key="4">
    <source>
        <dbReference type="Proteomes" id="UP000048984"/>
    </source>
</evidence>
<dbReference type="SMART" id="SM00062">
    <property type="entry name" value="PBPb"/>
    <property type="match status" value="1"/>
</dbReference>
<dbReference type="STRING" id="665126.ABB55_26940"/>
<dbReference type="EMBL" id="LJYW01000001">
    <property type="protein sequence ID" value="KPL55423.1"/>
    <property type="molecule type" value="Genomic_DNA"/>
</dbReference>
<name>A0A0P6VWA9_9HYPH</name>
<dbReference type="PROSITE" id="PS51318">
    <property type="entry name" value="TAT"/>
    <property type="match status" value="1"/>
</dbReference>